<accession>A0A383AMF5</accession>
<dbReference type="GO" id="GO:0006281">
    <property type="term" value="P:DNA repair"/>
    <property type="evidence" value="ECO:0007669"/>
    <property type="project" value="TreeGrafter"/>
</dbReference>
<dbReference type="GO" id="GO:0005524">
    <property type="term" value="F:ATP binding"/>
    <property type="evidence" value="ECO:0007669"/>
    <property type="project" value="UniProtKB-KW"/>
</dbReference>
<gene>
    <name evidence="5" type="ORF">METZ01_LOCUS461594</name>
</gene>
<dbReference type="PANTHER" id="PTHR45626:SF14">
    <property type="entry name" value="ATP-DEPENDENT DNA HELICASE (EUROFUNG)"/>
    <property type="match status" value="1"/>
</dbReference>
<dbReference type="GO" id="GO:0005634">
    <property type="term" value="C:nucleus"/>
    <property type="evidence" value="ECO:0007669"/>
    <property type="project" value="TreeGrafter"/>
</dbReference>
<dbReference type="CDD" id="cd18793">
    <property type="entry name" value="SF2_C_SNF"/>
    <property type="match status" value="1"/>
</dbReference>
<sequence>LYLNSNSQRVRLADKIGKINLLRHTYTRTRKKEVQDEFQVIRQPQAEFITLDREAPEYDFYNRTSLAIKDYARKADIPRGFLLSMPQRYISSCMVAAAEYWKNSYIQTNNLDEIDAYDALGEDSVNEQLEDRMPLINYLRQEVIPYVDIHELEKNDSKYNRLIQVLNKILEENQKEKVIIFSYFRNTLHYLQRKLSDENISSQILMGGMQENKQFIIDRFRDDSSINILLSSEVASEGVDLQFCRILINY</sequence>
<evidence type="ECO:0000256" key="3">
    <source>
        <dbReference type="ARBA" id="ARBA00022840"/>
    </source>
</evidence>
<keyword evidence="2" id="KW-0378">Hydrolase</keyword>
<dbReference type="AlphaFoldDB" id="A0A383AMF5"/>
<keyword evidence="3" id="KW-0067">ATP-binding</keyword>
<organism evidence="5">
    <name type="scientific">marine metagenome</name>
    <dbReference type="NCBI Taxonomy" id="408172"/>
    <lineage>
        <taxon>unclassified sequences</taxon>
        <taxon>metagenomes</taxon>
        <taxon>ecological metagenomes</taxon>
    </lineage>
</organism>
<dbReference type="InterPro" id="IPR001650">
    <property type="entry name" value="Helicase_C-like"/>
</dbReference>
<protein>
    <recommendedName>
        <fullName evidence="4">Helicase C-terminal domain-containing protein</fullName>
    </recommendedName>
</protein>
<dbReference type="InterPro" id="IPR050628">
    <property type="entry name" value="SNF2_RAD54_helicase_TF"/>
</dbReference>
<dbReference type="SUPFAM" id="SSF52540">
    <property type="entry name" value="P-loop containing nucleoside triphosphate hydrolases"/>
    <property type="match status" value="1"/>
</dbReference>
<dbReference type="PROSITE" id="PS51194">
    <property type="entry name" value="HELICASE_CTER"/>
    <property type="match status" value="1"/>
</dbReference>
<proteinExistence type="predicted"/>
<dbReference type="Gene3D" id="3.40.50.300">
    <property type="entry name" value="P-loop containing nucleotide triphosphate hydrolases"/>
    <property type="match status" value="1"/>
</dbReference>
<reference evidence="5" key="1">
    <citation type="submission" date="2018-05" db="EMBL/GenBank/DDBJ databases">
        <authorList>
            <person name="Lanie J.A."/>
            <person name="Ng W.-L."/>
            <person name="Kazmierczak K.M."/>
            <person name="Andrzejewski T.M."/>
            <person name="Davidsen T.M."/>
            <person name="Wayne K.J."/>
            <person name="Tettelin H."/>
            <person name="Glass J.I."/>
            <person name="Rusch D."/>
            <person name="Podicherti R."/>
            <person name="Tsui H.-C.T."/>
            <person name="Winkler M.E."/>
        </authorList>
    </citation>
    <scope>NUCLEOTIDE SEQUENCE</scope>
</reference>
<evidence type="ECO:0000256" key="2">
    <source>
        <dbReference type="ARBA" id="ARBA00022801"/>
    </source>
</evidence>
<dbReference type="InterPro" id="IPR027417">
    <property type="entry name" value="P-loop_NTPase"/>
</dbReference>
<evidence type="ECO:0000313" key="5">
    <source>
        <dbReference type="EMBL" id="SVE08740.1"/>
    </source>
</evidence>
<name>A0A383AMF5_9ZZZZ</name>
<dbReference type="GO" id="GO:0008094">
    <property type="term" value="F:ATP-dependent activity, acting on DNA"/>
    <property type="evidence" value="ECO:0007669"/>
    <property type="project" value="TreeGrafter"/>
</dbReference>
<evidence type="ECO:0000259" key="4">
    <source>
        <dbReference type="PROSITE" id="PS51194"/>
    </source>
</evidence>
<dbReference type="GO" id="GO:0016787">
    <property type="term" value="F:hydrolase activity"/>
    <property type="evidence" value="ECO:0007669"/>
    <property type="project" value="UniProtKB-KW"/>
</dbReference>
<dbReference type="Pfam" id="PF00271">
    <property type="entry name" value="Helicase_C"/>
    <property type="match status" value="1"/>
</dbReference>
<evidence type="ECO:0000256" key="1">
    <source>
        <dbReference type="ARBA" id="ARBA00022741"/>
    </source>
</evidence>
<dbReference type="PANTHER" id="PTHR45626">
    <property type="entry name" value="TRANSCRIPTION TERMINATION FACTOR 2-RELATED"/>
    <property type="match status" value="1"/>
</dbReference>
<keyword evidence="1" id="KW-0547">Nucleotide-binding</keyword>
<feature type="non-terminal residue" evidence="5">
    <location>
        <position position="250"/>
    </location>
</feature>
<dbReference type="InterPro" id="IPR049730">
    <property type="entry name" value="SNF2/RAD54-like_C"/>
</dbReference>
<dbReference type="EMBL" id="UINC01193229">
    <property type="protein sequence ID" value="SVE08740.1"/>
    <property type="molecule type" value="Genomic_DNA"/>
</dbReference>
<feature type="non-terminal residue" evidence="5">
    <location>
        <position position="1"/>
    </location>
</feature>
<feature type="domain" description="Helicase C-terminal" evidence="4">
    <location>
        <begin position="161"/>
        <end position="250"/>
    </location>
</feature>